<dbReference type="SUPFAM" id="SSF46565">
    <property type="entry name" value="Chaperone J-domain"/>
    <property type="match status" value="1"/>
</dbReference>
<dbReference type="VEuPathDB" id="TriTrypDB:LPAL13_140005900"/>
<dbReference type="PROSITE" id="PS50076">
    <property type="entry name" value="DNAJ_2"/>
    <property type="match status" value="1"/>
</dbReference>
<dbReference type="RefSeq" id="XP_010697247.1">
    <property type="nucleotide sequence ID" value="XM_010698945.1"/>
</dbReference>
<feature type="domain" description="J" evidence="2">
    <location>
        <begin position="444"/>
        <end position="514"/>
    </location>
</feature>
<dbReference type="PANTHER" id="PTHR24074">
    <property type="entry name" value="CO-CHAPERONE PROTEIN DJLA"/>
    <property type="match status" value="1"/>
</dbReference>
<accession>A0A088RMX7</accession>
<keyword evidence="4" id="KW-1185">Reference proteome</keyword>
<reference evidence="3 4" key="1">
    <citation type="journal article" date="2015" name="Sci. Rep.">
        <title>The genome of Leishmania panamensis: insights into genomics of the L. (Viannia) subgenus.</title>
        <authorList>
            <person name="Llanes A."/>
            <person name="Restrepo C.M."/>
            <person name="Vecchio G.D."/>
            <person name="Anguizola F.J."/>
            <person name="Lleonart R."/>
        </authorList>
    </citation>
    <scope>NUCLEOTIDE SEQUENCE [LARGE SCALE GENOMIC DNA]</scope>
    <source>
        <strain evidence="3 4">MHOM/PA/94/PSC-1</strain>
    </source>
</reference>
<sequence length="525" mass="59156">MWNASTSAIARVRRNGVAQTGLTCCTSLASPQRRFSSWFEEQPVRGQQHTEDKAVAAFAINADKLEKSKTIINKKAHGIPFHISDNEAVDNVCRHHGTAVEIHSVERFLMPFWLTETAAAGTFKADILQHDRTNITQPHCFVWLEGPRYQFSYPFGEYMPMNQVSASYREPLKVVERCLTGTHVPSMLLSRFELLNEVEKMEHRPTVIPFTMSTITALSVMERRVSRRVVMDRIDRELRKFHGSFLKSNVTVVNLRMAASSIRPVFLPLLKLTVTTVSHSTPVPAFICGATGKVVGPVLHVQRRKRLGLAVSAVAGTLLSLAPLVEPGVATAAALAAGVSSGFVLQTVQQAHFMRKQAHEMAQLRSVGVLNLVADSAGYRWTPEEEEKDEYEYREELRRQARARDAFEQRVKEEAARDQARARGNHFDPKNRRRTDLADVDPRGYYELLGLKGKEVSATTKDVTKAFREAVRLHHPDLHSEAEAENKKRHMQRIIEAYKILHNPKTKKSYDSGEMSGKSHETSEV</sequence>
<dbReference type="EMBL" id="CP009383">
    <property type="protein sequence ID" value="AIN96594.1"/>
    <property type="molecule type" value="Genomic_DNA"/>
</dbReference>
<dbReference type="InterPro" id="IPR036869">
    <property type="entry name" value="J_dom_sf"/>
</dbReference>
<gene>
    <name evidence="3" type="ORF">LPMP_140110</name>
</gene>
<evidence type="ECO:0000259" key="2">
    <source>
        <dbReference type="PROSITE" id="PS50076"/>
    </source>
</evidence>
<dbReference type="eggNOG" id="ENOG502QW5K">
    <property type="taxonomic scope" value="Eukaryota"/>
</dbReference>
<feature type="region of interest" description="Disordered" evidence="1">
    <location>
        <begin position="503"/>
        <end position="525"/>
    </location>
</feature>
<feature type="region of interest" description="Disordered" evidence="1">
    <location>
        <begin position="405"/>
        <end position="438"/>
    </location>
</feature>
<dbReference type="CDD" id="cd06257">
    <property type="entry name" value="DnaJ"/>
    <property type="match status" value="1"/>
</dbReference>
<protein>
    <submittedName>
        <fullName evidence="3">DNaJ chaperone family protein, putative</fullName>
    </submittedName>
</protein>
<organism evidence="3 4">
    <name type="scientific">Leishmania panamensis</name>
    <dbReference type="NCBI Taxonomy" id="5679"/>
    <lineage>
        <taxon>Eukaryota</taxon>
        <taxon>Discoba</taxon>
        <taxon>Euglenozoa</taxon>
        <taxon>Kinetoplastea</taxon>
        <taxon>Metakinetoplastina</taxon>
        <taxon>Trypanosomatida</taxon>
        <taxon>Trypanosomatidae</taxon>
        <taxon>Leishmaniinae</taxon>
        <taxon>Leishmania</taxon>
        <taxon>Leishmania guyanensis species complex</taxon>
    </lineage>
</organism>
<dbReference type="InterPro" id="IPR050817">
    <property type="entry name" value="DjlA_DnaK_co-chaperone"/>
</dbReference>
<proteinExistence type="predicted"/>
<name>A0A088RMX7_LEIPA</name>
<dbReference type="Gene3D" id="1.10.287.110">
    <property type="entry name" value="DnaJ domain"/>
    <property type="match status" value="1"/>
</dbReference>
<dbReference type="AlphaFoldDB" id="A0A088RMX7"/>
<evidence type="ECO:0000256" key="1">
    <source>
        <dbReference type="SAM" id="MobiDB-lite"/>
    </source>
</evidence>
<dbReference type="GeneID" id="22573278"/>
<dbReference type="Pfam" id="PF00226">
    <property type="entry name" value="DnaJ"/>
    <property type="match status" value="1"/>
</dbReference>
<dbReference type="SMART" id="SM00271">
    <property type="entry name" value="DnaJ"/>
    <property type="match status" value="1"/>
</dbReference>
<evidence type="ECO:0000313" key="4">
    <source>
        <dbReference type="Proteomes" id="UP000063063"/>
    </source>
</evidence>
<dbReference type="InterPro" id="IPR001623">
    <property type="entry name" value="DnaJ_domain"/>
</dbReference>
<dbReference type="OrthoDB" id="66964at2759"/>
<dbReference type="Proteomes" id="UP000063063">
    <property type="component" value="Chromosome 14"/>
</dbReference>
<evidence type="ECO:0000313" key="3">
    <source>
        <dbReference type="EMBL" id="AIN96594.1"/>
    </source>
</evidence>
<dbReference type="KEGG" id="lpan:LPMP_140110"/>
<dbReference type="VEuPathDB" id="TriTrypDB:LPMP_140110"/>